<gene>
    <name evidence="8" type="ORF">WN944_006406</name>
</gene>
<evidence type="ECO:0000256" key="2">
    <source>
        <dbReference type="ARBA" id="ARBA00001946"/>
    </source>
</evidence>
<dbReference type="Proteomes" id="UP001428341">
    <property type="component" value="Unassembled WGS sequence"/>
</dbReference>
<evidence type="ECO:0000256" key="1">
    <source>
        <dbReference type="ARBA" id="ARBA00001936"/>
    </source>
</evidence>
<dbReference type="GO" id="GO:0010333">
    <property type="term" value="F:terpene synthase activity"/>
    <property type="evidence" value="ECO:0007669"/>
    <property type="project" value="InterPro"/>
</dbReference>
<evidence type="ECO:0000313" key="8">
    <source>
        <dbReference type="EMBL" id="KAK9214414.1"/>
    </source>
</evidence>
<name>A0AAP0MJ44_9ROSI</name>
<feature type="domain" description="Terpene synthase metal-binding" evidence="7">
    <location>
        <begin position="75"/>
        <end position="121"/>
    </location>
</feature>
<dbReference type="PANTHER" id="PTHR31225">
    <property type="entry name" value="OS04G0344100 PROTEIN-RELATED"/>
    <property type="match status" value="1"/>
</dbReference>
<evidence type="ECO:0000256" key="6">
    <source>
        <dbReference type="ARBA" id="ARBA00023239"/>
    </source>
</evidence>
<dbReference type="SUPFAM" id="SSF48239">
    <property type="entry name" value="Terpenoid cyclases/Protein prenyltransferases"/>
    <property type="match status" value="1"/>
</dbReference>
<evidence type="ECO:0000256" key="3">
    <source>
        <dbReference type="ARBA" id="ARBA00022723"/>
    </source>
</evidence>
<dbReference type="InterPro" id="IPR008949">
    <property type="entry name" value="Isoprenoid_synthase_dom_sf"/>
</dbReference>
<reference evidence="8 9" key="1">
    <citation type="submission" date="2024-05" db="EMBL/GenBank/DDBJ databases">
        <title>Haplotype-resolved chromosome-level genome assembly of Huyou (Citrus changshanensis).</title>
        <authorList>
            <person name="Miao C."/>
            <person name="Chen W."/>
            <person name="Wu Y."/>
            <person name="Wang L."/>
            <person name="Zhao S."/>
            <person name="Grierson D."/>
            <person name="Xu C."/>
            <person name="Chen K."/>
        </authorList>
    </citation>
    <scope>NUCLEOTIDE SEQUENCE [LARGE SCALE GENOMIC DNA]</scope>
    <source>
        <strain evidence="8">01-14</strain>
        <tissue evidence="8">Leaf</tissue>
    </source>
</reference>
<comment type="cofactor">
    <cofactor evidence="2">
        <name>Mg(2+)</name>
        <dbReference type="ChEBI" id="CHEBI:18420"/>
    </cofactor>
</comment>
<dbReference type="InterPro" id="IPR008930">
    <property type="entry name" value="Terpenoid_cyclase/PrenylTrfase"/>
</dbReference>
<evidence type="ECO:0000259" key="7">
    <source>
        <dbReference type="Pfam" id="PF03936"/>
    </source>
</evidence>
<dbReference type="Pfam" id="PF03936">
    <property type="entry name" value="Terpene_synth_C"/>
    <property type="match status" value="2"/>
</dbReference>
<organism evidence="8 9">
    <name type="scientific">Citrus x changshan-huyou</name>
    <dbReference type="NCBI Taxonomy" id="2935761"/>
    <lineage>
        <taxon>Eukaryota</taxon>
        <taxon>Viridiplantae</taxon>
        <taxon>Streptophyta</taxon>
        <taxon>Embryophyta</taxon>
        <taxon>Tracheophyta</taxon>
        <taxon>Spermatophyta</taxon>
        <taxon>Magnoliopsida</taxon>
        <taxon>eudicotyledons</taxon>
        <taxon>Gunneridae</taxon>
        <taxon>Pentapetalae</taxon>
        <taxon>rosids</taxon>
        <taxon>malvids</taxon>
        <taxon>Sapindales</taxon>
        <taxon>Rutaceae</taxon>
        <taxon>Aurantioideae</taxon>
        <taxon>Citrus</taxon>
    </lineage>
</organism>
<keyword evidence="6" id="KW-0456">Lyase</keyword>
<keyword evidence="9" id="KW-1185">Reference proteome</keyword>
<comment type="cofactor">
    <cofactor evidence="1">
        <name>Mn(2+)</name>
        <dbReference type="ChEBI" id="CHEBI:29035"/>
    </cofactor>
</comment>
<keyword evidence="5" id="KW-0464">Manganese</keyword>
<proteinExistence type="predicted"/>
<evidence type="ECO:0000256" key="5">
    <source>
        <dbReference type="ARBA" id="ARBA00023211"/>
    </source>
</evidence>
<accession>A0AAP0MJ44</accession>
<dbReference type="InterPro" id="IPR036965">
    <property type="entry name" value="Terpene_synth_N_sf"/>
</dbReference>
<comment type="caution">
    <text evidence="8">The sequence shown here is derived from an EMBL/GenBank/DDBJ whole genome shotgun (WGS) entry which is preliminary data.</text>
</comment>
<keyword evidence="4" id="KW-0460">Magnesium</keyword>
<dbReference type="GO" id="GO:0000287">
    <property type="term" value="F:magnesium ion binding"/>
    <property type="evidence" value="ECO:0007669"/>
    <property type="project" value="InterPro"/>
</dbReference>
<dbReference type="InterPro" id="IPR050148">
    <property type="entry name" value="Terpene_synthase-like"/>
</dbReference>
<dbReference type="Gene3D" id="1.10.600.10">
    <property type="entry name" value="Farnesyl Diphosphate Synthase"/>
    <property type="match status" value="3"/>
</dbReference>
<sequence>MEEAWQFTSKHLKEVMISKSKEEHVFVAEQAKRVLELPLHWKVPMLEARWFIHVYEKREDKNHLLLELAKLEFNTLQAIYQEELKDISGTILTILISIITVIDDIYDVYGTLHELERFTDAWLGKYTPTLGGFLENGLVSIAGPIVTISAYLSGTNPIIEKELEFLESNPDLVHWSCKIFRLQDDLGTASHEIHRGDVPKSIQCYMHETGASEEVTREHIKDVMRQMWKKVNAYRADKDSPLSQTTVDFILNLVRMSHFMYLDGDRHGIRNQENMDVGFTWLFQPVPLEDKHMAFTASPGTKG</sequence>
<dbReference type="SUPFAM" id="SSF48576">
    <property type="entry name" value="Terpenoid synthases"/>
    <property type="match status" value="1"/>
</dbReference>
<evidence type="ECO:0000256" key="4">
    <source>
        <dbReference type="ARBA" id="ARBA00022842"/>
    </source>
</evidence>
<dbReference type="Gene3D" id="1.50.10.130">
    <property type="entry name" value="Terpene synthase, N-terminal domain"/>
    <property type="match status" value="1"/>
</dbReference>
<evidence type="ECO:0000313" key="9">
    <source>
        <dbReference type="Proteomes" id="UP001428341"/>
    </source>
</evidence>
<dbReference type="PANTHER" id="PTHR31225:SF245">
    <property type="entry name" value="(-)-ALPHA-TERPINEOL SYNTHASE-LIKE"/>
    <property type="match status" value="1"/>
</dbReference>
<feature type="domain" description="Terpene synthase metal-binding" evidence="7">
    <location>
        <begin position="125"/>
        <end position="230"/>
    </location>
</feature>
<protein>
    <recommendedName>
        <fullName evidence="7">Terpene synthase metal-binding domain-containing protein</fullName>
    </recommendedName>
</protein>
<keyword evidence="3" id="KW-0479">Metal-binding</keyword>
<dbReference type="InterPro" id="IPR005630">
    <property type="entry name" value="Terpene_synthase_metal-bd"/>
</dbReference>
<dbReference type="GO" id="GO:0016114">
    <property type="term" value="P:terpenoid biosynthetic process"/>
    <property type="evidence" value="ECO:0007669"/>
    <property type="project" value="InterPro"/>
</dbReference>
<dbReference type="EMBL" id="JBCGBO010000003">
    <property type="protein sequence ID" value="KAK9214414.1"/>
    <property type="molecule type" value="Genomic_DNA"/>
</dbReference>
<dbReference type="AlphaFoldDB" id="A0AAP0MJ44"/>